<accession>A0ABX4FN65</accession>
<comment type="caution">
    <text evidence="1">The sequence shown here is derived from an EMBL/GenBank/DDBJ whole genome shotgun (WGS) entry which is preliminary data.</text>
</comment>
<evidence type="ECO:0000313" key="1">
    <source>
        <dbReference type="EMBL" id="OZN25197.1"/>
    </source>
</evidence>
<reference evidence="1 2" key="1">
    <citation type="submission" date="2017-07" db="EMBL/GenBank/DDBJ databases">
        <title>Virulence factors identified in Actinobacillus seminis.</title>
        <authorList>
            <person name="Negrete-Abascal E."/>
            <person name="Vaca-Pacheco S."/>
            <person name="Montes-Garcia F."/>
            <person name="Leyto-Gil A.M."/>
            <person name="Fragoso-Garcia E."/>
            <person name="Carvente-Garcia R."/>
            <person name="Perez-Agueros S."/>
            <person name="Castelan-Sanchez H.G."/>
            <person name="Garcia-Molina A."/>
            <person name="Villamar T.E."/>
            <person name="Vazquez-Cruz C."/>
        </authorList>
    </citation>
    <scope>NUCLEOTIDE SEQUENCE [LARGE SCALE GENOMIC DNA]</scope>
    <source>
        <strain evidence="1 2">ATCC 15768</strain>
    </source>
</reference>
<proteinExistence type="predicted"/>
<dbReference type="Proteomes" id="UP000215738">
    <property type="component" value="Unassembled WGS sequence"/>
</dbReference>
<evidence type="ECO:0000313" key="2">
    <source>
        <dbReference type="Proteomes" id="UP000215738"/>
    </source>
</evidence>
<protein>
    <submittedName>
        <fullName evidence="1">Uncharacterized protein</fullName>
    </submittedName>
</protein>
<dbReference type="EMBL" id="NLFK01000004">
    <property type="protein sequence ID" value="OZN25197.1"/>
    <property type="molecule type" value="Genomic_DNA"/>
</dbReference>
<organism evidence="1 2">
    <name type="scientific">Actinobacillus seminis</name>
    <dbReference type="NCBI Taxonomy" id="722"/>
    <lineage>
        <taxon>Bacteria</taxon>
        <taxon>Pseudomonadati</taxon>
        <taxon>Pseudomonadota</taxon>
        <taxon>Gammaproteobacteria</taxon>
        <taxon>Pasteurellales</taxon>
        <taxon>Pasteurellaceae</taxon>
        <taxon>Actinobacillus</taxon>
    </lineage>
</organism>
<name>A0ABX4FN65_9PAST</name>
<keyword evidence="2" id="KW-1185">Reference proteome</keyword>
<gene>
    <name evidence="1" type="ORF">CFY87_05705</name>
</gene>
<sequence>MQCFLASIAQNIKKITLVIRAILYCFMAWIREYIEVYRRIFGMSVLKLVGQEYWFTSHQIQNNPTIFY</sequence>